<comment type="caution">
    <text evidence="2">The sequence shown here is derived from an EMBL/GenBank/DDBJ whole genome shotgun (WGS) entry which is preliminary data.</text>
</comment>
<accession>A0ABQ0C8Y6</accession>
<sequence>MTAITFDTHTAIKRLKAAGFDEQQAEALSDTIREAQEAKLNELATKGDLKEAIAEAKVDIIKWMFGVSAGQALFILTVLKMFPAH</sequence>
<gene>
    <name evidence="2" type="ORF">SIID45300_01675</name>
</gene>
<evidence type="ECO:0000313" key="3">
    <source>
        <dbReference type="Proteomes" id="UP001628193"/>
    </source>
</evidence>
<dbReference type="EMBL" id="BAAFGK010000004">
    <property type="protein sequence ID" value="GAB0057348.1"/>
    <property type="molecule type" value="Genomic_DNA"/>
</dbReference>
<feature type="transmembrane region" description="Helical" evidence="1">
    <location>
        <begin position="60"/>
        <end position="79"/>
    </location>
</feature>
<evidence type="ECO:0000256" key="1">
    <source>
        <dbReference type="SAM" id="Phobius"/>
    </source>
</evidence>
<name>A0ABQ0C8Y6_9PROT</name>
<keyword evidence="1" id="KW-0812">Transmembrane</keyword>
<keyword evidence="1" id="KW-0472">Membrane</keyword>
<reference evidence="2 3" key="1">
    <citation type="submission" date="2024-09" db="EMBL/GenBank/DDBJ databases">
        <title>Draft genome sequence of Candidatus Magnetaquicoccaceae bacterium FCR-1.</title>
        <authorList>
            <person name="Shimoshige H."/>
            <person name="Shimamura S."/>
            <person name="Taoka A."/>
            <person name="Kobayashi H."/>
            <person name="Maekawa T."/>
        </authorList>
    </citation>
    <scope>NUCLEOTIDE SEQUENCE [LARGE SCALE GENOMIC DNA]</scope>
    <source>
        <strain evidence="2 3">FCR-1</strain>
    </source>
</reference>
<organism evidence="2 3">
    <name type="scientific">Candidatus Magnetaquiglobus chichijimensis</name>
    <dbReference type="NCBI Taxonomy" id="3141448"/>
    <lineage>
        <taxon>Bacteria</taxon>
        <taxon>Pseudomonadati</taxon>
        <taxon>Pseudomonadota</taxon>
        <taxon>Magnetococcia</taxon>
        <taxon>Magnetococcales</taxon>
        <taxon>Candidatus Magnetaquicoccaceae</taxon>
        <taxon>Candidatus Magnetaquiglobus</taxon>
    </lineage>
</organism>
<dbReference type="Gene3D" id="1.20.5.340">
    <property type="match status" value="1"/>
</dbReference>
<evidence type="ECO:0008006" key="4">
    <source>
        <dbReference type="Google" id="ProtNLM"/>
    </source>
</evidence>
<protein>
    <recommendedName>
        <fullName evidence="4">DUF1640 domain-containing protein</fullName>
    </recommendedName>
</protein>
<dbReference type="RefSeq" id="WP_420905040.1">
    <property type="nucleotide sequence ID" value="NZ_BAAFGK010000004.1"/>
</dbReference>
<keyword evidence="3" id="KW-1185">Reference proteome</keyword>
<keyword evidence="1" id="KW-1133">Transmembrane helix</keyword>
<proteinExistence type="predicted"/>
<dbReference type="Proteomes" id="UP001628193">
    <property type="component" value="Unassembled WGS sequence"/>
</dbReference>
<evidence type="ECO:0000313" key="2">
    <source>
        <dbReference type="EMBL" id="GAB0057348.1"/>
    </source>
</evidence>